<gene>
    <name evidence="2" type="ORF">B5V51_1390</name>
</gene>
<protein>
    <recommendedName>
        <fullName evidence="3">DUF5641 domain-containing protein</fullName>
    </recommendedName>
</protein>
<sequence>MTEMMTCMPTKKDRKIKMNSFKINDIVLYKKFVNKLKYTWCKGVVLRRMGKVLYLVKDIRSSESCKRHVNQLMLYKGTINGNGVDTGHLTVNLPGLPTSAPSSAPSSPPPSPPPSPLPSSSPRPPSPTRSTPSPHPLSASEGSPDLTERSQIGSRREEVFEPRAEDETNDENESQSSSEENFQEAEATNVVETPPRMVLRKNPTRNKKYF</sequence>
<feature type="compositionally biased region" description="Basic residues" evidence="1">
    <location>
        <begin position="198"/>
        <end position="210"/>
    </location>
</feature>
<organism evidence="2">
    <name type="scientific">Heliothis virescens</name>
    <name type="common">Tobacco budworm moth</name>
    <dbReference type="NCBI Taxonomy" id="7102"/>
    <lineage>
        <taxon>Eukaryota</taxon>
        <taxon>Metazoa</taxon>
        <taxon>Ecdysozoa</taxon>
        <taxon>Arthropoda</taxon>
        <taxon>Hexapoda</taxon>
        <taxon>Insecta</taxon>
        <taxon>Pterygota</taxon>
        <taxon>Neoptera</taxon>
        <taxon>Endopterygota</taxon>
        <taxon>Lepidoptera</taxon>
        <taxon>Glossata</taxon>
        <taxon>Ditrysia</taxon>
        <taxon>Noctuoidea</taxon>
        <taxon>Noctuidae</taxon>
        <taxon>Heliothinae</taxon>
        <taxon>Heliothis</taxon>
    </lineage>
</organism>
<feature type="compositionally biased region" description="Pro residues" evidence="1">
    <location>
        <begin position="106"/>
        <end position="127"/>
    </location>
</feature>
<feature type="region of interest" description="Disordered" evidence="1">
    <location>
        <begin position="90"/>
        <end position="210"/>
    </location>
</feature>
<dbReference type="EMBL" id="NWSH01001276">
    <property type="protein sequence ID" value="PCG71886.1"/>
    <property type="molecule type" value="Genomic_DNA"/>
</dbReference>
<accession>A0A2A4JJD0</accession>
<feature type="compositionally biased region" description="Low complexity" evidence="1">
    <location>
        <begin position="174"/>
        <end position="187"/>
    </location>
</feature>
<evidence type="ECO:0000256" key="1">
    <source>
        <dbReference type="SAM" id="MobiDB-lite"/>
    </source>
</evidence>
<proteinExistence type="predicted"/>
<evidence type="ECO:0000313" key="2">
    <source>
        <dbReference type="EMBL" id="PCG71886.1"/>
    </source>
</evidence>
<name>A0A2A4JJD0_HELVI</name>
<comment type="caution">
    <text evidence="2">The sequence shown here is derived from an EMBL/GenBank/DDBJ whole genome shotgun (WGS) entry which is preliminary data.</text>
</comment>
<feature type="compositionally biased region" description="Basic and acidic residues" evidence="1">
    <location>
        <begin position="154"/>
        <end position="166"/>
    </location>
</feature>
<dbReference type="AlphaFoldDB" id="A0A2A4JJD0"/>
<evidence type="ECO:0008006" key="3">
    <source>
        <dbReference type="Google" id="ProtNLM"/>
    </source>
</evidence>
<reference evidence="2" key="1">
    <citation type="submission" date="2017-09" db="EMBL/GenBank/DDBJ databases">
        <title>Contemporary evolution of a Lepidopteran species, Heliothis virescens, in response to modern agricultural practices.</title>
        <authorList>
            <person name="Fritz M.L."/>
            <person name="Deyonke A.M."/>
            <person name="Papanicolaou A."/>
            <person name="Micinski S."/>
            <person name="Westbrook J."/>
            <person name="Gould F."/>
        </authorList>
    </citation>
    <scope>NUCLEOTIDE SEQUENCE [LARGE SCALE GENOMIC DNA]</scope>
    <source>
        <strain evidence="2">HvINT-</strain>
        <tissue evidence="2">Whole body</tissue>
    </source>
</reference>
<feature type="compositionally biased region" description="Low complexity" evidence="1">
    <location>
        <begin position="128"/>
        <end position="138"/>
    </location>
</feature>